<proteinExistence type="predicted"/>
<dbReference type="Proteomes" id="UP000601223">
    <property type="component" value="Unassembled WGS sequence"/>
</dbReference>
<dbReference type="InterPro" id="IPR036513">
    <property type="entry name" value="STAS_dom_sf"/>
</dbReference>
<gene>
    <name evidence="3" type="ORF">Cba03nite_21530</name>
</gene>
<accession>A0A8J3JDT8</accession>
<evidence type="ECO:0000313" key="3">
    <source>
        <dbReference type="EMBL" id="GIF80804.1"/>
    </source>
</evidence>
<dbReference type="Gene3D" id="3.30.750.24">
    <property type="entry name" value="STAS domain"/>
    <property type="match status" value="1"/>
</dbReference>
<dbReference type="InterPro" id="IPR002645">
    <property type="entry name" value="STAS_dom"/>
</dbReference>
<reference evidence="3 4" key="1">
    <citation type="submission" date="2021-01" db="EMBL/GenBank/DDBJ databases">
        <title>Whole genome shotgun sequence of Catellatospora bangladeshensis NBRC 107357.</title>
        <authorList>
            <person name="Komaki H."/>
            <person name="Tamura T."/>
        </authorList>
    </citation>
    <scope>NUCLEOTIDE SEQUENCE [LARGE SCALE GENOMIC DNA]</scope>
    <source>
        <strain evidence="3 4">NBRC 107357</strain>
    </source>
</reference>
<evidence type="ECO:0000259" key="2">
    <source>
        <dbReference type="PROSITE" id="PS50801"/>
    </source>
</evidence>
<protein>
    <recommendedName>
        <fullName evidence="2">STAS domain-containing protein</fullName>
    </recommendedName>
</protein>
<feature type="region of interest" description="Disordered" evidence="1">
    <location>
        <begin position="106"/>
        <end position="138"/>
    </location>
</feature>
<dbReference type="AlphaFoldDB" id="A0A8J3JDT8"/>
<sequence>MSDDLRIRLHTRAGDLCLLVAGEVDMATAYLLGRVTTAVLRTRDAASLSMDMSAVTFIDAAGIAAVIGCRREAAEHRLPFAIVNPSRAVTSTIGLCGAEHLLRDPVTGRLPAPVGQAAPSRHRHRSRPPSGRPLPARP</sequence>
<dbReference type="Pfam" id="PF01740">
    <property type="entry name" value="STAS"/>
    <property type="match status" value="1"/>
</dbReference>
<dbReference type="EMBL" id="BONF01000010">
    <property type="protein sequence ID" value="GIF80804.1"/>
    <property type="molecule type" value="Genomic_DNA"/>
</dbReference>
<evidence type="ECO:0000313" key="4">
    <source>
        <dbReference type="Proteomes" id="UP000601223"/>
    </source>
</evidence>
<name>A0A8J3JDT8_9ACTN</name>
<dbReference type="SUPFAM" id="SSF52091">
    <property type="entry name" value="SpoIIaa-like"/>
    <property type="match status" value="1"/>
</dbReference>
<dbReference type="CDD" id="cd07043">
    <property type="entry name" value="STAS_anti-anti-sigma_factors"/>
    <property type="match status" value="1"/>
</dbReference>
<comment type="caution">
    <text evidence="3">The sequence shown here is derived from an EMBL/GenBank/DDBJ whole genome shotgun (WGS) entry which is preliminary data.</text>
</comment>
<organism evidence="3 4">
    <name type="scientific">Catellatospora bangladeshensis</name>
    <dbReference type="NCBI Taxonomy" id="310355"/>
    <lineage>
        <taxon>Bacteria</taxon>
        <taxon>Bacillati</taxon>
        <taxon>Actinomycetota</taxon>
        <taxon>Actinomycetes</taxon>
        <taxon>Micromonosporales</taxon>
        <taxon>Micromonosporaceae</taxon>
        <taxon>Catellatospora</taxon>
    </lineage>
</organism>
<dbReference type="RefSeq" id="WP_203744723.1">
    <property type="nucleotide sequence ID" value="NZ_BONF01000010.1"/>
</dbReference>
<dbReference type="PROSITE" id="PS50801">
    <property type="entry name" value="STAS"/>
    <property type="match status" value="1"/>
</dbReference>
<keyword evidence="4" id="KW-1185">Reference proteome</keyword>
<feature type="domain" description="STAS" evidence="2">
    <location>
        <begin position="5"/>
        <end position="97"/>
    </location>
</feature>
<evidence type="ECO:0000256" key="1">
    <source>
        <dbReference type="SAM" id="MobiDB-lite"/>
    </source>
</evidence>